<dbReference type="SUPFAM" id="SSF46689">
    <property type="entry name" value="Homeodomain-like"/>
    <property type="match status" value="1"/>
</dbReference>
<protein>
    <submittedName>
        <fullName evidence="1">Uncharacterized protein</fullName>
    </submittedName>
</protein>
<proteinExistence type="predicted"/>
<evidence type="ECO:0000313" key="1">
    <source>
        <dbReference type="EMBL" id="SFN95204.1"/>
    </source>
</evidence>
<dbReference type="InterPro" id="IPR009057">
    <property type="entry name" value="Homeodomain-like_sf"/>
</dbReference>
<reference evidence="2" key="1">
    <citation type="submission" date="2016-10" db="EMBL/GenBank/DDBJ databases">
        <authorList>
            <person name="Varghese N."/>
            <person name="Submissions S."/>
        </authorList>
    </citation>
    <scope>NUCLEOTIDE SEQUENCE [LARGE SCALE GENOMIC DNA]</scope>
    <source>
        <strain evidence="2">DSM 25575</strain>
    </source>
</reference>
<sequence>MDLKNLNIGSMIKDRVAENGIEMSRICKFLNTSENEVLNMYQSSSLDTELLLRWAKLLEYDFFRLYSQHLILYSPQSSMDYVQKRKLPDSLPVFRKSLYNKEIIEFILDKIRKGEMTKSKVMTEYKIPKSTLYKWLHKYNLIEK</sequence>
<accession>A0A1I5D7F5</accession>
<name>A0A1I5D7F5_CHROL</name>
<dbReference type="RefSeq" id="WP_090027819.1">
    <property type="nucleotide sequence ID" value="NZ_FOVD01000012.1"/>
</dbReference>
<dbReference type="OrthoDB" id="799937at2"/>
<evidence type="ECO:0000313" key="2">
    <source>
        <dbReference type="Proteomes" id="UP000198769"/>
    </source>
</evidence>
<dbReference type="EMBL" id="FOVD01000012">
    <property type="protein sequence ID" value="SFN95204.1"/>
    <property type="molecule type" value="Genomic_DNA"/>
</dbReference>
<dbReference type="AlphaFoldDB" id="A0A1I5D7F5"/>
<keyword evidence="2" id="KW-1185">Reference proteome</keyword>
<gene>
    <name evidence="1" type="ORF">SAMN05421594_4852</name>
</gene>
<dbReference type="Gene3D" id="1.10.10.60">
    <property type="entry name" value="Homeodomain-like"/>
    <property type="match status" value="1"/>
</dbReference>
<organism evidence="1 2">
    <name type="scientific">Chryseobacterium oleae</name>
    <dbReference type="NCBI Taxonomy" id="491207"/>
    <lineage>
        <taxon>Bacteria</taxon>
        <taxon>Pseudomonadati</taxon>
        <taxon>Bacteroidota</taxon>
        <taxon>Flavobacteriia</taxon>
        <taxon>Flavobacteriales</taxon>
        <taxon>Weeksellaceae</taxon>
        <taxon>Chryseobacterium group</taxon>
        <taxon>Chryseobacterium</taxon>
    </lineage>
</organism>
<dbReference type="Proteomes" id="UP000198769">
    <property type="component" value="Unassembled WGS sequence"/>
</dbReference>